<gene>
    <name evidence="21" type="ORF">SAMN04488026_101244</name>
</gene>
<evidence type="ECO:0000256" key="16">
    <source>
        <dbReference type="PIRSR" id="PIRSR605478-2"/>
    </source>
</evidence>
<dbReference type="PROSITE" id="PS00802">
    <property type="entry name" value="TRANSKETOLASE_2"/>
    <property type="match status" value="1"/>
</dbReference>
<feature type="binding site" evidence="18">
    <location>
        <position position="194"/>
    </location>
    <ligand>
        <name>Mg(2+)</name>
        <dbReference type="ChEBI" id="CHEBI:18420"/>
    </ligand>
</feature>
<comment type="cofactor">
    <cofactor evidence="1">
        <name>Ca(2+)</name>
        <dbReference type="ChEBI" id="CHEBI:29108"/>
    </cofactor>
</comment>
<feature type="binding site" evidence="17">
    <location>
        <position position="77"/>
    </location>
    <ligand>
        <name>thiamine diphosphate</name>
        <dbReference type="ChEBI" id="CHEBI:58937"/>
    </ligand>
</feature>
<dbReference type="InterPro" id="IPR033247">
    <property type="entry name" value="Transketolase_fam"/>
</dbReference>
<dbReference type="SMART" id="SM00861">
    <property type="entry name" value="Transket_pyr"/>
    <property type="match status" value="1"/>
</dbReference>
<dbReference type="NCBIfam" id="TIGR00232">
    <property type="entry name" value="tktlase_bact"/>
    <property type="match status" value="1"/>
</dbReference>
<evidence type="ECO:0000256" key="19">
    <source>
        <dbReference type="PIRSR" id="PIRSR605478-5"/>
    </source>
</evidence>
<evidence type="ECO:0000256" key="4">
    <source>
        <dbReference type="ARBA" id="ARBA00005215"/>
    </source>
</evidence>
<dbReference type="Gene3D" id="3.40.50.920">
    <property type="match status" value="1"/>
</dbReference>
<evidence type="ECO:0000256" key="2">
    <source>
        <dbReference type="ARBA" id="ARBA00001941"/>
    </source>
</evidence>
<dbReference type="EMBL" id="FNEK01000012">
    <property type="protein sequence ID" value="SDJ11501.1"/>
    <property type="molecule type" value="Genomic_DNA"/>
</dbReference>
<feature type="domain" description="Transketolase-like pyrimidine-binding" evidence="20">
    <location>
        <begin position="360"/>
        <end position="531"/>
    </location>
</feature>
<evidence type="ECO:0000256" key="1">
    <source>
        <dbReference type="ARBA" id="ARBA00001913"/>
    </source>
</evidence>
<feature type="binding site" evidence="17">
    <location>
        <position position="443"/>
    </location>
    <ligand>
        <name>thiamine diphosphate</name>
        <dbReference type="ChEBI" id="CHEBI:58937"/>
    </ligand>
</feature>
<dbReference type="STRING" id="571298.SAMN04488026_101244"/>
<keyword evidence="12 17" id="KW-0786">Thiamine pyrophosphate</keyword>
<feature type="binding site" evidence="16">
    <location>
        <position position="479"/>
    </location>
    <ligand>
        <name>substrate</name>
    </ligand>
</feature>
<evidence type="ECO:0000256" key="11">
    <source>
        <dbReference type="ARBA" id="ARBA00022842"/>
    </source>
</evidence>
<feature type="site" description="Important for catalytic activity" evidence="19">
    <location>
        <position position="37"/>
    </location>
</feature>
<name>A0A1G8R3F5_9RHOB</name>
<feature type="active site" description="Proton donor" evidence="15">
    <location>
        <position position="417"/>
    </location>
</feature>
<keyword evidence="9 18" id="KW-0479">Metal-binding</keyword>
<feature type="binding site" evidence="17">
    <location>
        <position position="268"/>
    </location>
    <ligand>
        <name>thiamine diphosphate</name>
        <dbReference type="ChEBI" id="CHEBI:58937"/>
    </ligand>
</feature>
<dbReference type="InterPro" id="IPR005475">
    <property type="entry name" value="Transketolase-like_Pyr-bd"/>
</dbReference>
<feature type="binding site" evidence="18">
    <location>
        <position position="164"/>
    </location>
    <ligand>
        <name>Mg(2+)</name>
        <dbReference type="ChEBI" id="CHEBI:18420"/>
    </ligand>
</feature>
<dbReference type="Pfam" id="PF22613">
    <property type="entry name" value="Transketolase_C_1"/>
    <property type="match status" value="1"/>
</dbReference>
<keyword evidence="10" id="KW-0106">Calcium</keyword>
<dbReference type="Gene3D" id="3.40.50.970">
    <property type="match status" value="2"/>
</dbReference>
<evidence type="ECO:0000313" key="21">
    <source>
        <dbReference type="EMBL" id="SDJ11501.1"/>
    </source>
</evidence>
<evidence type="ECO:0000256" key="13">
    <source>
        <dbReference type="ARBA" id="ARBA00049473"/>
    </source>
</evidence>
<dbReference type="Proteomes" id="UP000199382">
    <property type="component" value="Unassembled WGS sequence"/>
</dbReference>
<dbReference type="InterPro" id="IPR020826">
    <property type="entry name" value="Transketolase_BS"/>
</dbReference>
<feature type="binding site" evidence="17">
    <location>
        <begin position="126"/>
        <end position="128"/>
    </location>
    <ligand>
        <name>thiamine diphosphate</name>
        <dbReference type="ChEBI" id="CHEBI:58937"/>
    </ligand>
</feature>
<feature type="binding site" evidence="18">
    <location>
        <position position="196"/>
    </location>
    <ligand>
        <name>Mg(2+)</name>
        <dbReference type="ChEBI" id="CHEBI:18420"/>
    </ligand>
</feature>
<dbReference type="Pfam" id="PF00456">
    <property type="entry name" value="Transketolase_N"/>
    <property type="match status" value="1"/>
</dbReference>
<feature type="binding site" evidence="16">
    <location>
        <position position="390"/>
    </location>
    <ligand>
        <name>substrate</name>
    </ligand>
</feature>
<feature type="binding site" evidence="16">
    <location>
        <position position="475"/>
    </location>
    <ligand>
        <name>substrate</name>
    </ligand>
</feature>
<comment type="cofactor">
    <cofactor evidence="2">
        <name>Co(2+)</name>
        <dbReference type="ChEBI" id="CHEBI:48828"/>
    </cofactor>
</comment>
<comment type="pathway">
    <text evidence="3">Carbohydrate degradation; pentose phosphate pathway.</text>
</comment>
<dbReference type="PANTHER" id="PTHR43522:SF2">
    <property type="entry name" value="TRANSKETOLASE 1-RELATED"/>
    <property type="match status" value="1"/>
</dbReference>
<dbReference type="FunFam" id="3.40.50.970:FF:000004">
    <property type="entry name" value="Transketolase"/>
    <property type="match status" value="1"/>
</dbReference>
<dbReference type="EC" id="2.2.1.1" evidence="7 14"/>
<protein>
    <recommendedName>
        <fullName evidence="7 14">Transketolase</fullName>
        <ecNumber evidence="7 14">2.2.1.1</ecNumber>
    </recommendedName>
</protein>
<dbReference type="GO" id="GO:0046872">
    <property type="term" value="F:metal ion binding"/>
    <property type="evidence" value="ECO:0007669"/>
    <property type="project" value="UniProtKB-KW"/>
</dbReference>
<comment type="subunit">
    <text evidence="6">Homodimer.</text>
</comment>
<comment type="catalytic activity">
    <reaction evidence="13">
        <text>D-sedoheptulose 7-phosphate + D-glyceraldehyde 3-phosphate = aldehydo-D-ribose 5-phosphate + D-xylulose 5-phosphate</text>
        <dbReference type="Rhea" id="RHEA:10508"/>
        <dbReference type="ChEBI" id="CHEBI:57483"/>
        <dbReference type="ChEBI" id="CHEBI:57737"/>
        <dbReference type="ChEBI" id="CHEBI:58273"/>
        <dbReference type="ChEBI" id="CHEBI:59776"/>
        <dbReference type="EC" id="2.2.1.1"/>
    </reaction>
</comment>
<evidence type="ECO:0000256" key="12">
    <source>
        <dbReference type="ARBA" id="ARBA00023052"/>
    </source>
</evidence>
<dbReference type="FunFam" id="3.40.50.920:FF:000003">
    <property type="entry name" value="Transketolase"/>
    <property type="match status" value="1"/>
</dbReference>
<feature type="binding site" evidence="16">
    <location>
        <position position="268"/>
    </location>
    <ligand>
        <name>substrate</name>
    </ligand>
</feature>
<feature type="binding site" evidence="17">
    <location>
        <position position="194"/>
    </location>
    <ligand>
        <name>thiamine diphosphate</name>
        <dbReference type="ChEBI" id="CHEBI:58937"/>
    </ligand>
</feature>
<dbReference type="AlphaFoldDB" id="A0A1G8R3F5"/>
<feature type="binding site" evidence="17">
    <location>
        <position position="165"/>
    </location>
    <ligand>
        <name>thiamine diphosphate</name>
        <dbReference type="ChEBI" id="CHEBI:58937"/>
    </ligand>
</feature>
<evidence type="ECO:0000256" key="3">
    <source>
        <dbReference type="ARBA" id="ARBA00004959"/>
    </source>
</evidence>
<evidence type="ECO:0000256" key="5">
    <source>
        <dbReference type="ARBA" id="ARBA00007131"/>
    </source>
</evidence>
<evidence type="ECO:0000256" key="14">
    <source>
        <dbReference type="NCBIfam" id="TIGR00232"/>
    </source>
</evidence>
<dbReference type="SUPFAM" id="SSF52922">
    <property type="entry name" value="TK C-terminal domain-like"/>
    <property type="match status" value="1"/>
</dbReference>
<keyword evidence="11 18" id="KW-0460">Magnesium</keyword>
<comment type="cofactor">
    <cofactor evidence="17">
        <name>thiamine diphosphate</name>
        <dbReference type="ChEBI" id="CHEBI:58937"/>
    </cofactor>
    <text evidence="17">Binds 1 thiamine pyrophosphate per subunit. During the reaction, the substrate forms a covalent intermediate with the cofactor.</text>
</comment>
<feature type="site" description="Important for catalytic activity" evidence="19">
    <location>
        <position position="268"/>
    </location>
</feature>
<evidence type="ECO:0000256" key="15">
    <source>
        <dbReference type="PIRSR" id="PIRSR605478-1"/>
    </source>
</evidence>
<evidence type="ECO:0000259" key="20">
    <source>
        <dbReference type="SMART" id="SM00861"/>
    </source>
</evidence>
<dbReference type="GO" id="GO:0004802">
    <property type="term" value="F:transketolase activity"/>
    <property type="evidence" value="ECO:0007669"/>
    <property type="project" value="UniProtKB-UniRule"/>
</dbReference>
<reference evidence="21 22" key="1">
    <citation type="submission" date="2016-10" db="EMBL/GenBank/DDBJ databases">
        <authorList>
            <person name="de Groot N.N."/>
        </authorList>
    </citation>
    <scope>NUCLEOTIDE SEQUENCE [LARGE SCALE GENOMIC DNA]</scope>
    <source>
        <strain evidence="21 22">DSM 25294</strain>
    </source>
</reference>
<evidence type="ECO:0000256" key="17">
    <source>
        <dbReference type="PIRSR" id="PIRSR605478-3"/>
    </source>
</evidence>
<dbReference type="InterPro" id="IPR055152">
    <property type="entry name" value="Transketolase-like_C_2"/>
</dbReference>
<dbReference type="GO" id="GO:0005829">
    <property type="term" value="C:cytosol"/>
    <property type="evidence" value="ECO:0007669"/>
    <property type="project" value="TreeGrafter"/>
</dbReference>
<dbReference type="CDD" id="cd07033">
    <property type="entry name" value="TPP_PYR_DXS_TK_like"/>
    <property type="match status" value="1"/>
</dbReference>
<dbReference type="FunFam" id="3.40.50.970:FF:000003">
    <property type="entry name" value="Transketolase"/>
    <property type="match status" value="1"/>
</dbReference>
<dbReference type="InterPro" id="IPR029061">
    <property type="entry name" value="THDP-binding"/>
</dbReference>
<comment type="similarity">
    <text evidence="5">Belongs to the transketolase family.</text>
</comment>
<evidence type="ECO:0000313" key="22">
    <source>
        <dbReference type="Proteomes" id="UP000199382"/>
    </source>
</evidence>
<evidence type="ECO:0000256" key="8">
    <source>
        <dbReference type="ARBA" id="ARBA00022679"/>
    </source>
</evidence>
<feature type="binding site" evidence="16">
    <location>
        <position position="467"/>
    </location>
    <ligand>
        <name>substrate</name>
    </ligand>
</feature>
<comment type="pathway">
    <text evidence="4">Carbohydrate biosynthesis; Calvin cycle.</text>
</comment>
<evidence type="ECO:0000256" key="6">
    <source>
        <dbReference type="ARBA" id="ARBA00011738"/>
    </source>
</evidence>
<sequence length="673" mass="72232">MDASSSPQALIGPRFKRMANAIRALSVDAINKIQTGHPGLPLGAADMATVLFTQFLKFDPKNPDWADRDRFVLSAGHGSMLMYSLGYLNGYEAMTLDDIKTFRRLGSRAMGHPEVDLEIGVEATTGPLGQGVGMAVGMALAERMMRERYGSDLVDHYTYALVGDGCLMEGISYEATALAGHWGLDKLIVLFDDNGISIDGPTSLATSENQQARFEAAGWDWQAVDGHDPEAVAAAIAKAKTTSTPSIIACKTTIGLGMPVKEGTAAAHGQPPTDAEATAARASYEWDYAPFEVPEDILADWRAAGARGSVDQAAWKARLDAADASTRDEFLGAIAGELPAGWQDIIDAVKREFAEDPKDEPTRQSSQKVMSKLIPAIPTMIGGSADLTPSNLSRPDAVRAISRDNFAGRYIHFGIREHAMAAITNGIALHKGFLPFCATFMCFSDYCRPAIRLSALMKQKVLYIMTHDTITQGPDGPTHQPVEHFATFRATPNMLSLRPADAAEVAECWELALEAEDMPVAMILTREKVPAVRSGHSEENLCRRGAYVFAEASAKAEVTLLSTGSEVSVALGAKKLLEEKGVPTRVVSMPCLSLFDKQDADYRASILGTDTLRVSVEAATVYGWEKYVGPDGLIIGLDGFGAAGMPDELMEHFGITPKAVAAAVEARLAKTKA</sequence>
<proteinExistence type="inferred from homology"/>
<organism evidence="21 22">
    <name type="scientific">Aliiruegeria lutimaris</name>
    <dbReference type="NCBI Taxonomy" id="571298"/>
    <lineage>
        <taxon>Bacteria</taxon>
        <taxon>Pseudomonadati</taxon>
        <taxon>Pseudomonadota</taxon>
        <taxon>Alphaproteobacteria</taxon>
        <taxon>Rhodobacterales</taxon>
        <taxon>Roseobacteraceae</taxon>
        <taxon>Aliiruegeria</taxon>
    </lineage>
</organism>
<dbReference type="InterPro" id="IPR009014">
    <property type="entry name" value="Transketo_C/PFOR_II"/>
</dbReference>
<feature type="binding site" evidence="16">
    <location>
        <position position="526"/>
    </location>
    <ligand>
        <name>substrate</name>
    </ligand>
</feature>
<dbReference type="GO" id="GO:0009052">
    <property type="term" value="P:pentose-phosphate shunt, non-oxidative branch"/>
    <property type="evidence" value="ECO:0007669"/>
    <property type="project" value="UniProtKB-ARBA"/>
</dbReference>
<dbReference type="PANTHER" id="PTHR43522">
    <property type="entry name" value="TRANSKETOLASE"/>
    <property type="match status" value="1"/>
</dbReference>
<evidence type="ECO:0000256" key="10">
    <source>
        <dbReference type="ARBA" id="ARBA00022837"/>
    </source>
</evidence>
<comment type="cofactor">
    <cofactor evidence="18">
        <name>Mg(2+)</name>
        <dbReference type="ChEBI" id="CHEBI:18420"/>
    </cofactor>
    <text evidence="18">Binds 1 Mg(2+) ion per subunit. Can also utilize other divalent metal cations, such as Ca(2+), Mn(2+) and Co(2+).</text>
</comment>
<evidence type="ECO:0000256" key="9">
    <source>
        <dbReference type="ARBA" id="ARBA00022723"/>
    </source>
</evidence>
<keyword evidence="8" id="KW-0808">Transferase</keyword>
<evidence type="ECO:0000256" key="18">
    <source>
        <dbReference type="PIRSR" id="PIRSR605478-4"/>
    </source>
</evidence>
<dbReference type="RefSeq" id="WP_244520647.1">
    <property type="nucleotide sequence ID" value="NZ_FNEK01000012.1"/>
</dbReference>
<feature type="binding site" evidence="16">
    <location>
        <position position="363"/>
    </location>
    <ligand>
        <name>substrate</name>
    </ligand>
</feature>
<accession>A0A1G8R3F5</accession>
<feature type="binding site" evidence="16">
    <location>
        <position position="37"/>
    </location>
    <ligand>
        <name>substrate</name>
    </ligand>
</feature>
<dbReference type="InterPro" id="IPR005474">
    <property type="entry name" value="Transketolase_N"/>
</dbReference>
<dbReference type="InterPro" id="IPR005478">
    <property type="entry name" value="Transketolase_bac-like"/>
</dbReference>
<dbReference type="Pfam" id="PF02779">
    <property type="entry name" value="Transket_pyr"/>
    <property type="match status" value="1"/>
</dbReference>
<keyword evidence="22" id="KW-1185">Reference proteome</keyword>
<dbReference type="SUPFAM" id="SSF52518">
    <property type="entry name" value="Thiamin diphosphate-binding fold (THDP-binding)"/>
    <property type="match status" value="2"/>
</dbReference>
<evidence type="ECO:0000256" key="7">
    <source>
        <dbReference type="ARBA" id="ARBA00013152"/>
    </source>
</evidence>
<dbReference type="CDD" id="cd02012">
    <property type="entry name" value="TPP_TK"/>
    <property type="match status" value="1"/>
</dbReference>